<keyword evidence="5" id="KW-1185">Reference proteome</keyword>
<feature type="region of interest" description="Disordered" evidence="1">
    <location>
        <begin position="57"/>
        <end position="85"/>
    </location>
</feature>
<comment type="caution">
    <text evidence="4">The sequence shown here is derived from an EMBL/GenBank/DDBJ whole genome shotgun (WGS) entry which is preliminary data.</text>
</comment>
<name>A0ABR0BG01_PURLI</name>
<feature type="domain" description="Prion-inhibition and propagation HeLo" evidence="3">
    <location>
        <begin position="120"/>
        <end position="299"/>
    </location>
</feature>
<evidence type="ECO:0000259" key="3">
    <source>
        <dbReference type="Pfam" id="PF14479"/>
    </source>
</evidence>
<gene>
    <name evidence="4" type="ORF">Purlil1_12784</name>
</gene>
<evidence type="ECO:0000313" key="4">
    <source>
        <dbReference type="EMBL" id="KAK4075180.1"/>
    </source>
</evidence>
<dbReference type="InterPro" id="IPR038305">
    <property type="entry name" value="HeLo_sf"/>
</dbReference>
<dbReference type="Pfam" id="PF14479">
    <property type="entry name" value="HeLo"/>
    <property type="match status" value="1"/>
</dbReference>
<proteinExistence type="predicted"/>
<evidence type="ECO:0000256" key="1">
    <source>
        <dbReference type="SAM" id="MobiDB-lite"/>
    </source>
</evidence>
<dbReference type="Proteomes" id="UP001287286">
    <property type="component" value="Unassembled WGS sequence"/>
</dbReference>
<dbReference type="Pfam" id="PF11558">
    <property type="entry name" value="HET-s_218-289"/>
    <property type="match status" value="1"/>
</dbReference>
<dbReference type="EMBL" id="JAWRVI010000132">
    <property type="protein sequence ID" value="KAK4075180.1"/>
    <property type="molecule type" value="Genomic_DNA"/>
</dbReference>
<evidence type="ECO:0008006" key="6">
    <source>
        <dbReference type="Google" id="ProtNLM"/>
    </source>
</evidence>
<evidence type="ECO:0000259" key="2">
    <source>
        <dbReference type="Pfam" id="PF11558"/>
    </source>
</evidence>
<dbReference type="InterPro" id="IPR021084">
    <property type="entry name" value="Het-s_prion_dom"/>
</dbReference>
<protein>
    <recommendedName>
        <fullName evidence="6">Prion-inhibition and propagation HeLo domain-containing protein</fullName>
    </recommendedName>
</protein>
<organism evidence="4 5">
    <name type="scientific">Purpureocillium lilacinum</name>
    <name type="common">Paecilomyces lilacinus</name>
    <dbReference type="NCBI Taxonomy" id="33203"/>
    <lineage>
        <taxon>Eukaryota</taxon>
        <taxon>Fungi</taxon>
        <taxon>Dikarya</taxon>
        <taxon>Ascomycota</taxon>
        <taxon>Pezizomycotina</taxon>
        <taxon>Sordariomycetes</taxon>
        <taxon>Hypocreomycetidae</taxon>
        <taxon>Hypocreales</taxon>
        <taxon>Ophiocordycipitaceae</taxon>
        <taxon>Purpureocillium</taxon>
    </lineage>
</organism>
<sequence>MTPGWYPRCIRLRPAPKADPADPSPHYAERTPTTILTPCSTVRAINLAQQHAVMGGLRLDRPRPPANNKLRRANPHERTATSGYGKPLYYTNLTPKIRLTPNMTRLPLSRPRPSSFLEKLSNCVNRFEDIQFNASFDEDFEVFELRQLQLDIVRFRLHRWGEAFTRLQGSHIIDELGLKSVEAHEILDDLLQALDASQRTSGRRNIRMGPVEPLVLQTLLYKDLHERLMKMSSRTSTQHSNAGSEIWALYKDLDAKRLLVNVTPLLEDLEKLFPVDQILLELVQSAIDSLGKTSLLELLRDAAAATDGILCEAARRKLGHSSSRNRVDTIVRGGTARVQVGNTWTAEALKDARIARLDNSVNWAGHITANDESVVQVGNQYGVRTYHVYRGTQLIARTSLRGAEFLQTDEELLTA</sequence>
<feature type="region of interest" description="Disordered" evidence="1">
    <location>
        <begin position="12"/>
        <end position="32"/>
    </location>
</feature>
<dbReference type="InterPro" id="IPR029498">
    <property type="entry name" value="HeLo_dom"/>
</dbReference>
<feature type="domain" description="Het-s prion-forming" evidence="2">
    <location>
        <begin position="322"/>
        <end position="382"/>
    </location>
</feature>
<dbReference type="Gene3D" id="1.20.120.1020">
    <property type="entry name" value="Prion-inhibition and propagation, HeLo domain"/>
    <property type="match status" value="1"/>
</dbReference>
<accession>A0ABR0BG01</accession>
<evidence type="ECO:0000313" key="5">
    <source>
        <dbReference type="Proteomes" id="UP001287286"/>
    </source>
</evidence>
<reference evidence="4 5" key="1">
    <citation type="journal article" date="2024" name="Microbiol. Resour. Announc.">
        <title>Genome annotations for the ascomycete fungi Trichoderma harzianum, Trichoderma aggressivum, and Purpureocillium lilacinum.</title>
        <authorList>
            <person name="Beijen E.P.W."/>
            <person name="Ohm R.A."/>
        </authorList>
    </citation>
    <scope>NUCLEOTIDE SEQUENCE [LARGE SCALE GENOMIC DNA]</scope>
    <source>
        <strain evidence="4 5">CBS 150709</strain>
    </source>
</reference>